<feature type="transmembrane region" description="Helical" evidence="15">
    <location>
        <begin position="40"/>
        <end position="62"/>
    </location>
</feature>
<keyword evidence="11 15" id="KW-1133">Transmembrane helix</keyword>
<evidence type="ECO:0000313" key="19">
    <source>
        <dbReference type="Proteomes" id="UP001059773"/>
    </source>
</evidence>
<evidence type="ECO:0000256" key="9">
    <source>
        <dbReference type="ARBA" id="ARBA00022777"/>
    </source>
</evidence>
<evidence type="ECO:0000256" key="14">
    <source>
        <dbReference type="SAM" id="Coils"/>
    </source>
</evidence>
<dbReference type="Pfam" id="PF00512">
    <property type="entry name" value="HisKA"/>
    <property type="match status" value="1"/>
</dbReference>
<comment type="subcellular location">
    <subcellularLocation>
        <location evidence="2">Cell membrane</location>
        <topology evidence="2">Multi-pass membrane protein</topology>
    </subcellularLocation>
</comment>
<dbReference type="InterPro" id="IPR003660">
    <property type="entry name" value="HAMP_dom"/>
</dbReference>
<feature type="coiled-coil region" evidence="14">
    <location>
        <begin position="97"/>
        <end position="131"/>
    </location>
</feature>
<keyword evidence="10 18" id="KW-0067">ATP-binding</keyword>
<dbReference type="InterPro" id="IPR003661">
    <property type="entry name" value="HisK_dim/P_dom"/>
</dbReference>
<dbReference type="Pfam" id="PF02518">
    <property type="entry name" value="HATPase_c"/>
    <property type="match status" value="1"/>
</dbReference>
<evidence type="ECO:0000256" key="4">
    <source>
        <dbReference type="ARBA" id="ARBA00022475"/>
    </source>
</evidence>
<dbReference type="Pfam" id="PF00672">
    <property type="entry name" value="HAMP"/>
    <property type="match status" value="1"/>
</dbReference>
<dbReference type="SMART" id="SM00387">
    <property type="entry name" value="HATPase_c"/>
    <property type="match status" value="1"/>
</dbReference>
<keyword evidence="5" id="KW-0597">Phosphoprotein</keyword>
<dbReference type="EC" id="2.7.13.3" evidence="3"/>
<evidence type="ECO:0000259" key="16">
    <source>
        <dbReference type="PROSITE" id="PS50109"/>
    </source>
</evidence>
<evidence type="ECO:0000259" key="17">
    <source>
        <dbReference type="PROSITE" id="PS50885"/>
    </source>
</evidence>
<evidence type="ECO:0000256" key="2">
    <source>
        <dbReference type="ARBA" id="ARBA00004651"/>
    </source>
</evidence>
<keyword evidence="6" id="KW-0808">Transferase</keyword>
<dbReference type="CDD" id="cd00075">
    <property type="entry name" value="HATPase"/>
    <property type="match status" value="1"/>
</dbReference>
<dbReference type="Gene3D" id="3.30.565.10">
    <property type="entry name" value="Histidine kinase-like ATPase, C-terminal domain"/>
    <property type="match status" value="1"/>
</dbReference>
<evidence type="ECO:0000256" key="8">
    <source>
        <dbReference type="ARBA" id="ARBA00022741"/>
    </source>
</evidence>
<sequence>MRLGVRGKLILSFSSMLMMPVVVVLASGVYSKNSITFESILPILLAFLIPFVIGAMITGWVISRNILTPLDELGRATKNIREGNLDFVVSYQKNDEMGDLSHAFDEMKDQLKELREKQAAHETARKELIASISHDLRTPMSSIKGYVEGLQDGIIHDKERFQRYIAVIKNKTENLDHLIEALFQYSQLDIRTVEESFSNWNSNELLETIIQPMEIEFLDDPIQLKVIKPFPEVSLFVNADELAQVFDNLVGNAKRYVGEGGKIIIRTNTDKYHLNVSVTDNGTGIAQEDLRFVFDQFYRVEKSRSRNFGGAGLGLAICKKIIEKHNGEIWVESEVDIGTSFYFTIPIAKK</sequence>
<dbReference type="PANTHER" id="PTHR45528:SF1">
    <property type="entry name" value="SENSOR HISTIDINE KINASE CPXA"/>
    <property type="match status" value="1"/>
</dbReference>
<keyword evidence="8" id="KW-0547">Nucleotide-binding</keyword>
<accession>A0ABY5JLM1</accession>
<evidence type="ECO:0000256" key="12">
    <source>
        <dbReference type="ARBA" id="ARBA00023012"/>
    </source>
</evidence>
<dbReference type="SUPFAM" id="SSF158472">
    <property type="entry name" value="HAMP domain-like"/>
    <property type="match status" value="1"/>
</dbReference>
<dbReference type="PROSITE" id="PS50885">
    <property type="entry name" value="HAMP"/>
    <property type="match status" value="1"/>
</dbReference>
<proteinExistence type="predicted"/>
<dbReference type="InterPro" id="IPR004358">
    <property type="entry name" value="Sig_transdc_His_kin-like_C"/>
</dbReference>
<feature type="domain" description="Histidine kinase" evidence="16">
    <location>
        <begin position="131"/>
        <end position="349"/>
    </location>
</feature>
<keyword evidence="12" id="KW-0902">Two-component regulatory system</keyword>
<dbReference type="InterPro" id="IPR005467">
    <property type="entry name" value="His_kinase_dom"/>
</dbReference>
<dbReference type="PROSITE" id="PS50109">
    <property type="entry name" value="HIS_KIN"/>
    <property type="match status" value="1"/>
</dbReference>
<feature type="transmembrane region" description="Helical" evidence="15">
    <location>
        <begin position="9"/>
        <end position="28"/>
    </location>
</feature>
<evidence type="ECO:0000256" key="10">
    <source>
        <dbReference type="ARBA" id="ARBA00022840"/>
    </source>
</evidence>
<name>A0ABY5JLM1_9BACI</name>
<protein>
    <recommendedName>
        <fullName evidence="3">histidine kinase</fullName>
        <ecNumber evidence="3">2.7.13.3</ecNumber>
    </recommendedName>
</protein>
<dbReference type="CDD" id="cd06225">
    <property type="entry name" value="HAMP"/>
    <property type="match status" value="1"/>
</dbReference>
<dbReference type="CDD" id="cd00082">
    <property type="entry name" value="HisKA"/>
    <property type="match status" value="1"/>
</dbReference>
<evidence type="ECO:0000256" key="13">
    <source>
        <dbReference type="ARBA" id="ARBA00023136"/>
    </source>
</evidence>
<keyword evidence="14" id="KW-0175">Coiled coil</keyword>
<keyword evidence="4" id="KW-1003">Cell membrane</keyword>
<dbReference type="PANTHER" id="PTHR45528">
    <property type="entry name" value="SENSOR HISTIDINE KINASE CPXA"/>
    <property type="match status" value="1"/>
</dbReference>
<dbReference type="InterPro" id="IPR036097">
    <property type="entry name" value="HisK_dim/P_sf"/>
</dbReference>
<dbReference type="RefSeq" id="WP_256706638.1">
    <property type="nucleotide sequence ID" value="NZ_CP101914.1"/>
</dbReference>
<keyword evidence="9" id="KW-0418">Kinase</keyword>
<dbReference type="EMBL" id="CP101914">
    <property type="protein sequence ID" value="UUI01206.1"/>
    <property type="molecule type" value="Genomic_DNA"/>
</dbReference>
<dbReference type="SMART" id="SM00304">
    <property type="entry name" value="HAMP"/>
    <property type="match status" value="1"/>
</dbReference>
<dbReference type="InterPro" id="IPR036890">
    <property type="entry name" value="HATPase_C_sf"/>
</dbReference>
<evidence type="ECO:0000313" key="18">
    <source>
        <dbReference type="EMBL" id="UUI01206.1"/>
    </source>
</evidence>
<dbReference type="InterPro" id="IPR050398">
    <property type="entry name" value="HssS/ArlS-like"/>
</dbReference>
<evidence type="ECO:0000256" key="5">
    <source>
        <dbReference type="ARBA" id="ARBA00022553"/>
    </source>
</evidence>
<dbReference type="PRINTS" id="PR00344">
    <property type="entry name" value="BCTRLSENSOR"/>
</dbReference>
<evidence type="ECO:0000256" key="3">
    <source>
        <dbReference type="ARBA" id="ARBA00012438"/>
    </source>
</evidence>
<feature type="domain" description="HAMP" evidence="17">
    <location>
        <begin position="64"/>
        <end position="116"/>
    </location>
</feature>
<keyword evidence="13 15" id="KW-0472">Membrane</keyword>
<dbReference type="Proteomes" id="UP001059773">
    <property type="component" value="Chromosome"/>
</dbReference>
<keyword evidence="19" id="KW-1185">Reference proteome</keyword>
<evidence type="ECO:0000256" key="11">
    <source>
        <dbReference type="ARBA" id="ARBA00022989"/>
    </source>
</evidence>
<dbReference type="Gene3D" id="6.10.340.10">
    <property type="match status" value="1"/>
</dbReference>
<reference evidence="18" key="1">
    <citation type="submission" date="2022-07" db="EMBL/GenBank/DDBJ databases">
        <title>FELIX.</title>
        <authorList>
            <person name="Wan K.H."/>
            <person name="Park S."/>
            <person name="Lawrence Q."/>
            <person name="Eichenberger J.P."/>
            <person name="Booth B.W."/>
            <person name="Piaggio A.J."/>
            <person name="Chandler J.C."/>
            <person name="Franklin A.B."/>
            <person name="Celniker S.E."/>
        </authorList>
    </citation>
    <scope>NUCLEOTIDE SEQUENCE</scope>
    <source>
        <strain evidence="18">QA-1986 374</strain>
    </source>
</reference>
<evidence type="ECO:0000256" key="6">
    <source>
        <dbReference type="ARBA" id="ARBA00022679"/>
    </source>
</evidence>
<comment type="catalytic activity">
    <reaction evidence="1">
        <text>ATP + protein L-histidine = ADP + protein N-phospho-L-histidine.</text>
        <dbReference type="EC" id="2.7.13.3"/>
    </reaction>
</comment>
<dbReference type="SUPFAM" id="SSF55874">
    <property type="entry name" value="ATPase domain of HSP90 chaperone/DNA topoisomerase II/histidine kinase"/>
    <property type="match status" value="1"/>
</dbReference>
<keyword evidence="7 15" id="KW-0812">Transmembrane</keyword>
<dbReference type="SMART" id="SM00388">
    <property type="entry name" value="HisKA"/>
    <property type="match status" value="1"/>
</dbReference>
<dbReference type="InterPro" id="IPR003594">
    <property type="entry name" value="HATPase_dom"/>
</dbReference>
<evidence type="ECO:0000256" key="1">
    <source>
        <dbReference type="ARBA" id="ARBA00000085"/>
    </source>
</evidence>
<gene>
    <name evidence="18" type="ORF">NP439_14175</name>
</gene>
<dbReference type="Gene3D" id="1.10.287.130">
    <property type="match status" value="1"/>
</dbReference>
<organism evidence="18 19">
    <name type="scientific">Oceanobacillus jeddahense</name>
    <dbReference type="NCBI Taxonomy" id="1462527"/>
    <lineage>
        <taxon>Bacteria</taxon>
        <taxon>Bacillati</taxon>
        <taxon>Bacillota</taxon>
        <taxon>Bacilli</taxon>
        <taxon>Bacillales</taxon>
        <taxon>Bacillaceae</taxon>
        <taxon>Oceanobacillus</taxon>
    </lineage>
</organism>
<dbReference type="GO" id="GO:0005524">
    <property type="term" value="F:ATP binding"/>
    <property type="evidence" value="ECO:0007669"/>
    <property type="project" value="UniProtKB-KW"/>
</dbReference>
<evidence type="ECO:0000256" key="15">
    <source>
        <dbReference type="SAM" id="Phobius"/>
    </source>
</evidence>
<evidence type="ECO:0000256" key="7">
    <source>
        <dbReference type="ARBA" id="ARBA00022692"/>
    </source>
</evidence>
<dbReference type="SUPFAM" id="SSF47384">
    <property type="entry name" value="Homodimeric domain of signal transducing histidine kinase"/>
    <property type="match status" value="1"/>
</dbReference>